<reference evidence="3 4" key="1">
    <citation type="journal article" date="2011" name="Proc. Natl. Acad. Sci. U.S.A.">
        <title>Evolutionary erosion of yeast sex chromosomes by mating-type switching accidents.</title>
        <authorList>
            <person name="Gordon J.L."/>
            <person name="Armisen D."/>
            <person name="Proux-Wera E."/>
            <person name="Oheigeartaigh S.S."/>
            <person name="Byrne K.P."/>
            <person name="Wolfe K.H."/>
        </authorList>
    </citation>
    <scope>NUCLEOTIDE SEQUENCE [LARGE SCALE GENOMIC DNA]</scope>
    <source>
        <strain evidence="4">ATCC 24235 / CBS 4417 / NBRC 1672 / NRRL Y-8282 / UCD 70-5</strain>
    </source>
</reference>
<dbReference type="InterPro" id="IPR019595">
    <property type="entry name" value="DUF2470"/>
</dbReference>
<dbReference type="HOGENOM" id="CLU_081019_1_0_1"/>
<sequence>MTFDQQDAITAFNANHRLALTDILYFYGHVPITSKITAVRLLSYDLQSMTIRFHHNEVEFDIDKLIVFETPLTQLSDFTVYIDKMVRKAAKERNYSHIQINEVVYPNNIVEYIIIVAVFLPLMCYFYRPLLHLLPLPEFIKEFLDNDFILIAIEALAIITHILETYILLRPKLKFYRVPTDFLIEWYALGLLEGYAPAKRLEQLAMEKLKSE</sequence>
<keyword evidence="1" id="KW-0812">Transmembrane</keyword>
<keyword evidence="1" id="KW-1133">Transmembrane helix</keyword>
<dbReference type="PANTHER" id="PTHR37783">
    <property type="entry name" value="MEMBRANE PROTEIN, PUTATIVE (AFU_ORTHOLOGUE AFUA_1G04315)-RELATED"/>
    <property type="match status" value="1"/>
</dbReference>
<dbReference type="EMBL" id="HE612858">
    <property type="protein sequence ID" value="CCE62203.1"/>
    <property type="molecule type" value="Genomic_DNA"/>
</dbReference>
<feature type="transmembrane region" description="Helical" evidence="1">
    <location>
        <begin position="109"/>
        <end position="128"/>
    </location>
</feature>
<organism evidence="3 4">
    <name type="scientific">Tetrapisispora phaffii (strain ATCC 24235 / CBS 4417 / NBRC 1672 / NRRL Y-8282 / UCD 70-5)</name>
    <name type="common">Yeast</name>
    <name type="synonym">Fabospora phaffii</name>
    <dbReference type="NCBI Taxonomy" id="1071381"/>
    <lineage>
        <taxon>Eukaryota</taxon>
        <taxon>Fungi</taxon>
        <taxon>Dikarya</taxon>
        <taxon>Ascomycota</taxon>
        <taxon>Saccharomycotina</taxon>
        <taxon>Saccharomycetes</taxon>
        <taxon>Saccharomycetales</taxon>
        <taxon>Saccharomycetaceae</taxon>
        <taxon>Tetrapisispora</taxon>
    </lineage>
</organism>
<keyword evidence="1" id="KW-0472">Membrane</keyword>
<dbReference type="Proteomes" id="UP000005666">
    <property type="component" value="Chromosome 3"/>
</dbReference>
<dbReference type="InterPro" id="IPR037119">
    <property type="entry name" value="Haem_oxidase_HugZ-like_sf"/>
</dbReference>
<evidence type="ECO:0000313" key="4">
    <source>
        <dbReference type="Proteomes" id="UP000005666"/>
    </source>
</evidence>
<dbReference type="eggNOG" id="ENOG502RZUI">
    <property type="taxonomic scope" value="Eukaryota"/>
</dbReference>
<dbReference type="RefSeq" id="XP_003684637.1">
    <property type="nucleotide sequence ID" value="XM_003684589.1"/>
</dbReference>
<dbReference type="OMA" id="DFLIEWY"/>
<keyword evidence="4" id="KW-1185">Reference proteome</keyword>
<dbReference type="Pfam" id="PF10615">
    <property type="entry name" value="DUF2470"/>
    <property type="match status" value="1"/>
</dbReference>
<dbReference type="GeneID" id="11533950"/>
<proteinExistence type="predicted"/>
<dbReference type="PANTHER" id="PTHR37783:SF1">
    <property type="entry name" value="MEMBRANE PROTEIN, PUTATIVE (AFU_ORTHOLOGUE AFUA_1G04315)-RELATED"/>
    <property type="match status" value="1"/>
</dbReference>
<dbReference type="AlphaFoldDB" id="G8BR27"/>
<feature type="domain" description="DUF2470" evidence="2">
    <location>
        <begin position="6"/>
        <end position="79"/>
    </location>
</feature>
<name>G8BR27_TETPH</name>
<accession>G8BR27</accession>
<dbReference type="KEGG" id="tpf:TPHA_0C00460"/>
<evidence type="ECO:0000256" key="1">
    <source>
        <dbReference type="SAM" id="Phobius"/>
    </source>
</evidence>
<dbReference type="OrthoDB" id="5553410at2759"/>
<dbReference type="Gene3D" id="3.20.180.10">
    <property type="entry name" value="PNP-oxidase-like"/>
    <property type="match status" value="1"/>
</dbReference>
<evidence type="ECO:0000259" key="2">
    <source>
        <dbReference type="Pfam" id="PF10615"/>
    </source>
</evidence>
<protein>
    <recommendedName>
        <fullName evidence="2">DUF2470 domain-containing protein</fullName>
    </recommendedName>
</protein>
<gene>
    <name evidence="3" type="primary">TPHA0C00460</name>
    <name evidence="3" type="ordered locus">TPHA_0C00460</name>
</gene>
<evidence type="ECO:0000313" key="3">
    <source>
        <dbReference type="EMBL" id="CCE62203.1"/>
    </source>
</evidence>
<feature type="transmembrane region" description="Helical" evidence="1">
    <location>
        <begin position="148"/>
        <end position="169"/>
    </location>
</feature>